<keyword evidence="2" id="KW-1185">Reference proteome</keyword>
<dbReference type="EMBL" id="LUEZ02000044">
    <property type="protein sequence ID" value="RDB24470.1"/>
    <property type="molecule type" value="Genomic_DNA"/>
</dbReference>
<dbReference type="InParanoid" id="A0A369JTB1"/>
<protein>
    <submittedName>
        <fullName evidence="1">Uncharacterized protein</fullName>
    </submittedName>
</protein>
<organism evidence="1 2">
    <name type="scientific">Hypsizygus marmoreus</name>
    <name type="common">White beech mushroom</name>
    <name type="synonym">Agaricus marmoreus</name>
    <dbReference type="NCBI Taxonomy" id="39966"/>
    <lineage>
        <taxon>Eukaryota</taxon>
        <taxon>Fungi</taxon>
        <taxon>Dikarya</taxon>
        <taxon>Basidiomycota</taxon>
        <taxon>Agaricomycotina</taxon>
        <taxon>Agaricomycetes</taxon>
        <taxon>Agaricomycetidae</taxon>
        <taxon>Agaricales</taxon>
        <taxon>Tricholomatineae</taxon>
        <taxon>Lyophyllaceae</taxon>
        <taxon>Hypsizygus</taxon>
    </lineage>
</organism>
<comment type="caution">
    <text evidence="1">The sequence shown here is derived from an EMBL/GenBank/DDBJ whole genome shotgun (WGS) entry which is preliminary data.</text>
</comment>
<reference evidence="1" key="1">
    <citation type="submission" date="2018-04" db="EMBL/GenBank/DDBJ databases">
        <title>Whole genome sequencing of Hypsizygus marmoreus.</title>
        <authorList>
            <person name="Choi I.-G."/>
            <person name="Min B."/>
            <person name="Kim J.-G."/>
            <person name="Kim S."/>
            <person name="Oh Y.-L."/>
            <person name="Kong W.-S."/>
            <person name="Park H."/>
            <person name="Jeong J."/>
            <person name="Song E.-S."/>
        </authorList>
    </citation>
    <scope>NUCLEOTIDE SEQUENCE [LARGE SCALE GENOMIC DNA]</scope>
    <source>
        <strain evidence="1">51987-8</strain>
    </source>
</reference>
<dbReference type="AlphaFoldDB" id="A0A369JTB1"/>
<gene>
    <name evidence="1" type="ORF">Hypma_008536</name>
</gene>
<evidence type="ECO:0000313" key="2">
    <source>
        <dbReference type="Proteomes" id="UP000076154"/>
    </source>
</evidence>
<dbReference type="Proteomes" id="UP000076154">
    <property type="component" value="Unassembled WGS sequence"/>
</dbReference>
<evidence type="ECO:0000313" key="1">
    <source>
        <dbReference type="EMBL" id="RDB24470.1"/>
    </source>
</evidence>
<sequence length="87" mass="10359">MRNPNANRWRDAFSTWQDCDNIPHVALCHRYYLGKMTNYVLSINPPQPADEYASVYPDFIWWYDPLNVRRAVFCPFCDSLWAVDDPQ</sequence>
<accession>A0A369JTB1</accession>
<proteinExistence type="predicted"/>
<name>A0A369JTB1_HYPMA</name>